<name>A0A3M6V047_POCDA</name>
<dbReference type="STRING" id="46731.A0A3M6V047"/>
<evidence type="ECO:0000256" key="2">
    <source>
        <dbReference type="ARBA" id="ARBA00004613"/>
    </source>
</evidence>
<keyword evidence="4" id="KW-0130">Cell adhesion</keyword>
<dbReference type="Proteomes" id="UP000275408">
    <property type="component" value="Unassembled WGS sequence"/>
</dbReference>
<feature type="signal peptide" evidence="9">
    <location>
        <begin position="1"/>
        <end position="39"/>
    </location>
</feature>
<evidence type="ECO:0000313" key="11">
    <source>
        <dbReference type="EMBL" id="RMX59270.1"/>
    </source>
</evidence>
<evidence type="ECO:0000256" key="8">
    <source>
        <dbReference type="SAM" id="Phobius"/>
    </source>
</evidence>
<keyword evidence="8" id="KW-0812">Transmembrane</keyword>
<organism evidence="11 12">
    <name type="scientific">Pocillopora damicornis</name>
    <name type="common">Cauliflower coral</name>
    <name type="synonym">Millepora damicornis</name>
    <dbReference type="NCBI Taxonomy" id="46731"/>
    <lineage>
        <taxon>Eukaryota</taxon>
        <taxon>Metazoa</taxon>
        <taxon>Cnidaria</taxon>
        <taxon>Anthozoa</taxon>
        <taxon>Hexacorallia</taxon>
        <taxon>Scleractinia</taxon>
        <taxon>Astrocoeniina</taxon>
        <taxon>Pocilloporidae</taxon>
        <taxon>Pocillopora</taxon>
    </lineage>
</organism>
<evidence type="ECO:0000256" key="1">
    <source>
        <dbReference type="ARBA" id="ARBA00004184"/>
    </source>
</evidence>
<dbReference type="PROSITE" id="PS50022">
    <property type="entry name" value="FA58C_3"/>
    <property type="match status" value="1"/>
</dbReference>
<keyword evidence="6" id="KW-1015">Disulfide bond</keyword>
<accession>A0A3M6V047</accession>
<dbReference type="OrthoDB" id="5985676at2759"/>
<evidence type="ECO:0000259" key="10">
    <source>
        <dbReference type="PROSITE" id="PS50022"/>
    </source>
</evidence>
<keyword evidence="12" id="KW-1185">Reference proteome</keyword>
<keyword evidence="8" id="KW-1133">Transmembrane helix</keyword>
<proteinExistence type="predicted"/>
<keyword evidence="9" id="KW-0732">Signal</keyword>
<dbReference type="Gene3D" id="2.60.120.260">
    <property type="entry name" value="Galactose-binding domain-like"/>
    <property type="match status" value="1"/>
</dbReference>
<evidence type="ECO:0000256" key="5">
    <source>
        <dbReference type="ARBA" id="ARBA00023136"/>
    </source>
</evidence>
<protein>
    <recommendedName>
        <fullName evidence="10">F5/8 type C domain-containing protein</fullName>
    </recommendedName>
</protein>
<dbReference type="PANTHER" id="PTHR46806">
    <property type="entry name" value="F5/8 TYPE C DOMAIN-CONTAINING PROTEIN"/>
    <property type="match status" value="1"/>
</dbReference>
<dbReference type="InterPro" id="IPR050633">
    <property type="entry name" value="Neuropilin_MCO_CoagFactor"/>
</dbReference>
<feature type="domain" description="F5/8 type C" evidence="10">
    <location>
        <begin position="45"/>
        <end position="198"/>
    </location>
</feature>
<comment type="caution">
    <text evidence="11">The sequence shown here is derived from an EMBL/GenBank/DDBJ whole genome shotgun (WGS) entry which is preliminary data.</text>
</comment>
<evidence type="ECO:0000256" key="7">
    <source>
        <dbReference type="SAM" id="MobiDB-lite"/>
    </source>
</evidence>
<dbReference type="EMBL" id="RCHS01000385">
    <property type="protein sequence ID" value="RMX59270.1"/>
    <property type="molecule type" value="Genomic_DNA"/>
</dbReference>
<dbReference type="InterPro" id="IPR000421">
    <property type="entry name" value="FA58C"/>
</dbReference>
<evidence type="ECO:0000256" key="9">
    <source>
        <dbReference type="SAM" id="SignalP"/>
    </source>
</evidence>
<dbReference type="GO" id="GO:0005886">
    <property type="term" value="C:plasma membrane"/>
    <property type="evidence" value="ECO:0007669"/>
    <property type="project" value="TreeGrafter"/>
</dbReference>
<feature type="chain" id="PRO_5018030660" description="F5/8 type C domain-containing protein" evidence="9">
    <location>
        <begin position="40"/>
        <end position="397"/>
    </location>
</feature>
<gene>
    <name evidence="11" type="ORF">pdam_00005684</name>
</gene>
<dbReference type="CDD" id="cd00057">
    <property type="entry name" value="FA58C"/>
    <property type="match status" value="1"/>
</dbReference>
<evidence type="ECO:0000256" key="4">
    <source>
        <dbReference type="ARBA" id="ARBA00022889"/>
    </source>
</evidence>
<reference evidence="11 12" key="1">
    <citation type="journal article" date="2018" name="Sci. Rep.">
        <title>Comparative analysis of the Pocillopora damicornis genome highlights role of immune system in coral evolution.</title>
        <authorList>
            <person name="Cunning R."/>
            <person name="Bay R.A."/>
            <person name="Gillette P."/>
            <person name="Baker A.C."/>
            <person name="Traylor-Knowles N."/>
        </authorList>
    </citation>
    <scope>NUCLEOTIDE SEQUENCE [LARGE SCALE GENOMIC DNA]</scope>
    <source>
        <strain evidence="11">RSMAS</strain>
        <tissue evidence="11">Whole animal</tissue>
    </source>
</reference>
<sequence length="397" mass="43723">MISPKFQDGDTMVLRCCPSCASLSLLLLCLSSHTWVGSSSNLNDCKRPLGLQDGRISNSQLSSPNHYKRLYIGGGESADMNPGCARLNNMLAWCSPANKYSDMPVYIEIDLKESMDISEIATQGFRAAANAYYVMQYNVSYSNDRVTWKLYKEVLAGNTDAEAAVTNTFNPKISARYIRVYPVKYRHKVCMRLELYGSAESIPQPQEDPTQTITTPTTAAPEHQTTIAKNTTLRKETTRPKEIDPVDVVTPTPIGLSAKTLNVAPSREEGKNTPFTPTAGVPRSVSPSQVSAVARQDVGSPSDSKSLKPSGHLVVAVSVTAAVIFIFMVPVTIFVIFLYQRKQSSCDKFPSANDTSIPLTTAVVDEDLYNQEFKLMYGVPPRKHSLEEMKFHNKCAV</sequence>
<dbReference type="PANTHER" id="PTHR46806:SF5">
    <property type="entry name" value="F5_8 TYPE C DOMAIN-CONTAINING PROTEIN"/>
    <property type="match status" value="1"/>
</dbReference>
<dbReference type="GO" id="GO:0007155">
    <property type="term" value="P:cell adhesion"/>
    <property type="evidence" value="ECO:0007669"/>
    <property type="project" value="UniProtKB-KW"/>
</dbReference>
<feature type="region of interest" description="Disordered" evidence="7">
    <location>
        <begin position="264"/>
        <end position="308"/>
    </location>
</feature>
<dbReference type="SUPFAM" id="SSF49785">
    <property type="entry name" value="Galactose-binding domain-like"/>
    <property type="match status" value="1"/>
</dbReference>
<evidence type="ECO:0000256" key="6">
    <source>
        <dbReference type="ARBA" id="ARBA00023157"/>
    </source>
</evidence>
<dbReference type="SMART" id="SM00231">
    <property type="entry name" value="FA58C"/>
    <property type="match status" value="1"/>
</dbReference>
<dbReference type="Pfam" id="PF00754">
    <property type="entry name" value="F5_F8_type_C"/>
    <property type="match status" value="1"/>
</dbReference>
<keyword evidence="3" id="KW-0964">Secreted</keyword>
<evidence type="ECO:0000313" key="12">
    <source>
        <dbReference type="Proteomes" id="UP000275408"/>
    </source>
</evidence>
<dbReference type="GO" id="GO:0005576">
    <property type="term" value="C:extracellular region"/>
    <property type="evidence" value="ECO:0007669"/>
    <property type="project" value="UniProtKB-SubCell"/>
</dbReference>
<dbReference type="GO" id="GO:0038023">
    <property type="term" value="F:signaling receptor activity"/>
    <property type="evidence" value="ECO:0007669"/>
    <property type="project" value="TreeGrafter"/>
</dbReference>
<comment type="subcellular location">
    <subcellularLocation>
        <location evidence="1">Endomembrane system</location>
        <topology evidence="1">Peripheral membrane protein</topology>
    </subcellularLocation>
    <subcellularLocation>
        <location evidence="2">Secreted</location>
    </subcellularLocation>
</comment>
<evidence type="ECO:0000256" key="3">
    <source>
        <dbReference type="ARBA" id="ARBA00022525"/>
    </source>
</evidence>
<keyword evidence="5 8" id="KW-0472">Membrane</keyword>
<dbReference type="InterPro" id="IPR008979">
    <property type="entry name" value="Galactose-bd-like_sf"/>
</dbReference>
<dbReference type="AlphaFoldDB" id="A0A3M6V047"/>
<feature type="transmembrane region" description="Helical" evidence="8">
    <location>
        <begin position="313"/>
        <end position="339"/>
    </location>
</feature>
<dbReference type="PROSITE" id="PS01285">
    <property type="entry name" value="FA58C_1"/>
    <property type="match status" value="1"/>
</dbReference>
<dbReference type="GO" id="GO:0012505">
    <property type="term" value="C:endomembrane system"/>
    <property type="evidence" value="ECO:0007669"/>
    <property type="project" value="UniProtKB-SubCell"/>
</dbReference>